<dbReference type="SUPFAM" id="SSF56322">
    <property type="entry name" value="ADC synthase"/>
    <property type="match status" value="1"/>
</dbReference>
<reference evidence="3" key="1">
    <citation type="journal article" date="2019" name="Int. J. Syst. Evol. Microbiol.">
        <title>The Global Catalogue of Microorganisms (GCM) 10K type strain sequencing project: providing services to taxonomists for standard genome sequencing and annotation.</title>
        <authorList>
            <consortium name="The Broad Institute Genomics Platform"/>
            <consortium name="The Broad Institute Genome Sequencing Center for Infectious Disease"/>
            <person name="Wu L."/>
            <person name="Ma J."/>
        </authorList>
    </citation>
    <scope>NUCLEOTIDE SEQUENCE [LARGE SCALE GENOMIC DNA]</scope>
    <source>
        <strain evidence="3">JCM 17442</strain>
    </source>
</reference>
<name>A0ABP8DYC1_9MICO</name>
<sequence length="531" mass="56557">MDILREHPALVEQPRVRHEHDLVGGRRVWGERVVRPREIHIIKGMRKVTRTTLPGWRSAESVVARFASSGDVAWFDAGVDADAPGSSPRPGHPRRSLVGWGDGVLTASVTDEGSVERALRLLAGEGAEADAGAEHASAVDAQDPEPLGWWGVLGYGAGAELLAPRDASRARVLTDPARPDLMFLDVDRALVFDHEAGTVELVTAGHHEEWARSVDGWWREAPVVPAAGADSPLHPPQPVREAEWRDSEREYLGLVDRCQRAIRDGDAFVLCLTTSVTVRRITETDLDLYARLRRTSPAPRACFLRIGGTAILCASPETFVTVDPAGIASTSPIKGTRPRGSDPGSDALIAAELRGNAKERAENLMIVDLMRNDLSRVAVPGRVEVADLFEVRSYEHVHQLVSTVTARLRPGLGAVDVVRAAFPPGSMTGAPKHSAVSLLASWETGPRGVYSGAVGRIARDGSADLAVVIRTIVLDTTTGTATVGVGGGITAASVPAEEVAEIRTKAEALLRVLGAAGADPAFGSPRDVSLL</sequence>
<dbReference type="Pfam" id="PF00425">
    <property type="entry name" value="Chorismate_bind"/>
    <property type="match status" value="1"/>
</dbReference>
<dbReference type="PANTHER" id="PTHR11236:SF18">
    <property type="entry name" value="AMINODEOXYCHORISMATE SYNTHASE"/>
    <property type="match status" value="1"/>
</dbReference>
<dbReference type="InterPro" id="IPR015890">
    <property type="entry name" value="Chorismate_C"/>
</dbReference>
<organism evidence="2 3">
    <name type="scientific">Frondihabitans peucedani</name>
    <dbReference type="NCBI Taxonomy" id="598626"/>
    <lineage>
        <taxon>Bacteria</taxon>
        <taxon>Bacillati</taxon>
        <taxon>Actinomycetota</taxon>
        <taxon>Actinomycetes</taxon>
        <taxon>Micrococcales</taxon>
        <taxon>Microbacteriaceae</taxon>
        <taxon>Frondihabitans</taxon>
    </lineage>
</organism>
<dbReference type="PANTHER" id="PTHR11236">
    <property type="entry name" value="AMINOBENZOATE/ANTHRANILATE SYNTHASE"/>
    <property type="match status" value="1"/>
</dbReference>
<accession>A0ABP8DYC1</accession>
<dbReference type="Proteomes" id="UP001501594">
    <property type="component" value="Unassembled WGS sequence"/>
</dbReference>
<dbReference type="PRINTS" id="PR00095">
    <property type="entry name" value="ANTSNTHASEI"/>
</dbReference>
<dbReference type="Gene3D" id="3.60.120.10">
    <property type="entry name" value="Anthranilate synthase"/>
    <property type="match status" value="1"/>
</dbReference>
<protein>
    <recommendedName>
        <fullName evidence="1">Chorismate-utilising enzyme C-terminal domain-containing protein</fullName>
    </recommendedName>
</protein>
<dbReference type="InterPro" id="IPR005801">
    <property type="entry name" value="ADC_synthase"/>
</dbReference>
<evidence type="ECO:0000313" key="2">
    <source>
        <dbReference type="EMBL" id="GAA4264980.1"/>
    </source>
</evidence>
<comment type="caution">
    <text evidence="2">The sequence shown here is derived from an EMBL/GenBank/DDBJ whole genome shotgun (WGS) entry which is preliminary data.</text>
</comment>
<dbReference type="InterPro" id="IPR019999">
    <property type="entry name" value="Anth_synth_I-like"/>
</dbReference>
<gene>
    <name evidence="2" type="ORF">GCM10022256_05920</name>
</gene>
<evidence type="ECO:0000259" key="1">
    <source>
        <dbReference type="Pfam" id="PF00425"/>
    </source>
</evidence>
<evidence type="ECO:0000313" key="3">
    <source>
        <dbReference type="Proteomes" id="UP001501594"/>
    </source>
</evidence>
<feature type="domain" description="Chorismate-utilising enzyme C-terminal" evidence="1">
    <location>
        <begin position="248"/>
        <end position="505"/>
    </location>
</feature>
<dbReference type="EMBL" id="BAABAU010000001">
    <property type="protein sequence ID" value="GAA4264980.1"/>
    <property type="molecule type" value="Genomic_DNA"/>
</dbReference>
<proteinExistence type="predicted"/>
<keyword evidence="3" id="KW-1185">Reference proteome</keyword>